<sequence>MRKLFKNLGVLQIFLSMLSVIAIMLASSYFVYQNSISGIFEKVSENNALAAKSLVQSFDNNFRTINNIIHSIHGLPPYDDLGTADEGRLDMSKVYTMVDNLSTLVSTAEFIEEVVVSYPGANLAITSKGTSSFTFFFDEQYKHEMYNASYWRTFAATKHAFKVFPEADFSVLTTAGQKPRHKKFLVAVGGNKVQMSSKNVMMLIDVDVFMQHANRKTMIPGASLIVLDQDRNTILSTDKELDLVNVLSDVYFNADREASITRENYEYNFYQSEYNGFIYIDKVPYEFKNLNTVARANLLIMGSAIASAVLLSVFLSVYLNRPVKSILKLLGGGNSKGNDFRKIYSGIVKLKTENEDFRDQAAHDETDLRRGAFLQWLDESVQSEERQWRMQRSYPEFFREKHFAMALIEFGAKEQDSRLALPAAELENAIRQGLRRENVEAQVFHTGSSQFVAVIGLKHPGERAGMIKGIEAYLERSERETWEGFALRCCVSKPYPSELENGPRAYRDMMGGRRSRSIIDADRVTDAAKIQYARTIHFPIESMEKLSNLLASGKAEESVRAIRDMMEENRQRGVSHHQFVHIAKTILYSMLRHAGDSSDAERLYDLERRVCERIESAMEYGEIERTLIEAAQVLAGLGGKEKLSKLNPAFIAQYVELHYMENMYLDHIAEVTGTTPKYFSSYFKKTFGVNYVEYLNKIRLSHAKEMLRDRSLSIAEIAEKTGYLNASTFTTTFRKYVGVSPSEYRKQYES</sequence>
<dbReference type="PANTHER" id="PTHR43280:SF2">
    <property type="entry name" value="HTH-TYPE TRANSCRIPTIONAL REGULATOR EXSA"/>
    <property type="match status" value="1"/>
</dbReference>
<evidence type="ECO:0000256" key="2">
    <source>
        <dbReference type="ARBA" id="ARBA00023125"/>
    </source>
</evidence>
<dbReference type="PANTHER" id="PTHR43280">
    <property type="entry name" value="ARAC-FAMILY TRANSCRIPTIONAL REGULATOR"/>
    <property type="match status" value="1"/>
</dbReference>
<evidence type="ECO:0000256" key="1">
    <source>
        <dbReference type="ARBA" id="ARBA00023015"/>
    </source>
</evidence>
<proteinExistence type="predicted"/>
<gene>
    <name evidence="6" type="ORF">DFP98_105232</name>
</gene>
<dbReference type="AlphaFoldDB" id="A0A3D9KGF0"/>
<dbReference type="InterPro" id="IPR018060">
    <property type="entry name" value="HTH_AraC"/>
</dbReference>
<evidence type="ECO:0000259" key="5">
    <source>
        <dbReference type="PROSITE" id="PS01124"/>
    </source>
</evidence>
<accession>A0A3D9KGF0</accession>
<keyword evidence="4" id="KW-1133">Transmembrane helix</keyword>
<dbReference type="InterPro" id="IPR020449">
    <property type="entry name" value="Tscrpt_reg_AraC-type_HTH"/>
</dbReference>
<keyword evidence="4" id="KW-0472">Membrane</keyword>
<evidence type="ECO:0000256" key="3">
    <source>
        <dbReference type="ARBA" id="ARBA00023163"/>
    </source>
</evidence>
<dbReference type="InterPro" id="IPR018062">
    <property type="entry name" value="HTH_AraC-typ_CS"/>
</dbReference>
<keyword evidence="7" id="KW-1185">Reference proteome</keyword>
<dbReference type="GO" id="GO:0043565">
    <property type="term" value="F:sequence-specific DNA binding"/>
    <property type="evidence" value="ECO:0007669"/>
    <property type="project" value="InterPro"/>
</dbReference>
<dbReference type="GO" id="GO:0003700">
    <property type="term" value="F:DNA-binding transcription factor activity"/>
    <property type="evidence" value="ECO:0007669"/>
    <property type="project" value="InterPro"/>
</dbReference>
<evidence type="ECO:0000256" key="4">
    <source>
        <dbReference type="SAM" id="Phobius"/>
    </source>
</evidence>
<dbReference type="SUPFAM" id="SSF46689">
    <property type="entry name" value="Homeodomain-like"/>
    <property type="match status" value="2"/>
</dbReference>
<dbReference type="PRINTS" id="PR00032">
    <property type="entry name" value="HTHARAC"/>
</dbReference>
<dbReference type="Gene3D" id="1.10.10.60">
    <property type="entry name" value="Homeodomain-like"/>
    <property type="match status" value="2"/>
</dbReference>
<dbReference type="Proteomes" id="UP000256977">
    <property type="component" value="Unassembled WGS sequence"/>
</dbReference>
<organism evidence="6 7">
    <name type="scientific">Cohnella phaseoli</name>
    <dbReference type="NCBI Taxonomy" id="456490"/>
    <lineage>
        <taxon>Bacteria</taxon>
        <taxon>Bacillati</taxon>
        <taxon>Bacillota</taxon>
        <taxon>Bacilli</taxon>
        <taxon>Bacillales</taxon>
        <taxon>Paenibacillaceae</taxon>
        <taxon>Cohnella</taxon>
    </lineage>
</organism>
<dbReference type="RefSeq" id="WP_116060217.1">
    <property type="nucleotide sequence ID" value="NZ_QRDZ01000005.1"/>
</dbReference>
<dbReference type="OrthoDB" id="2486005at2"/>
<dbReference type="InterPro" id="IPR009057">
    <property type="entry name" value="Homeodomain-like_sf"/>
</dbReference>
<dbReference type="PROSITE" id="PS00041">
    <property type="entry name" value="HTH_ARAC_FAMILY_1"/>
    <property type="match status" value="1"/>
</dbReference>
<keyword evidence="4" id="KW-0812">Transmembrane</keyword>
<feature type="domain" description="HTH araC/xylS-type" evidence="5">
    <location>
        <begin position="649"/>
        <end position="747"/>
    </location>
</feature>
<name>A0A3D9KGF0_9BACL</name>
<keyword evidence="3" id="KW-0804">Transcription</keyword>
<dbReference type="SMART" id="SM00342">
    <property type="entry name" value="HTH_ARAC"/>
    <property type="match status" value="1"/>
</dbReference>
<protein>
    <submittedName>
        <fullName evidence="6">Helix-turn-helix protein</fullName>
    </submittedName>
</protein>
<keyword evidence="2" id="KW-0238">DNA-binding</keyword>
<feature type="transmembrane region" description="Helical" evidence="4">
    <location>
        <begin position="12"/>
        <end position="32"/>
    </location>
</feature>
<dbReference type="EMBL" id="QRDZ01000005">
    <property type="protein sequence ID" value="RED85221.1"/>
    <property type="molecule type" value="Genomic_DNA"/>
</dbReference>
<evidence type="ECO:0000313" key="6">
    <source>
        <dbReference type="EMBL" id="RED85221.1"/>
    </source>
</evidence>
<reference evidence="6 7" key="1">
    <citation type="submission" date="2018-07" db="EMBL/GenBank/DDBJ databases">
        <title>Genomic Encyclopedia of Type Strains, Phase III (KMG-III): the genomes of soil and plant-associated and newly described type strains.</title>
        <authorList>
            <person name="Whitman W."/>
        </authorList>
    </citation>
    <scope>NUCLEOTIDE SEQUENCE [LARGE SCALE GENOMIC DNA]</scope>
    <source>
        <strain evidence="6 7">CECT 7287</strain>
    </source>
</reference>
<evidence type="ECO:0000313" key="7">
    <source>
        <dbReference type="Proteomes" id="UP000256977"/>
    </source>
</evidence>
<dbReference type="PROSITE" id="PS01124">
    <property type="entry name" value="HTH_ARAC_FAMILY_2"/>
    <property type="match status" value="1"/>
</dbReference>
<dbReference type="Pfam" id="PF12833">
    <property type="entry name" value="HTH_18"/>
    <property type="match status" value="1"/>
</dbReference>
<comment type="caution">
    <text evidence="6">The sequence shown here is derived from an EMBL/GenBank/DDBJ whole genome shotgun (WGS) entry which is preliminary data.</text>
</comment>
<keyword evidence="1" id="KW-0805">Transcription regulation</keyword>
<feature type="transmembrane region" description="Helical" evidence="4">
    <location>
        <begin position="298"/>
        <end position="319"/>
    </location>
</feature>